<dbReference type="Gene3D" id="1.10.490.10">
    <property type="entry name" value="Globins"/>
    <property type="match status" value="1"/>
</dbReference>
<evidence type="ECO:0000259" key="6">
    <source>
        <dbReference type="PROSITE" id="PS01033"/>
    </source>
</evidence>
<evidence type="ECO:0000256" key="2">
    <source>
        <dbReference type="ARBA" id="ARBA00022621"/>
    </source>
</evidence>
<evidence type="ECO:0000256" key="4">
    <source>
        <dbReference type="ARBA" id="ARBA00023004"/>
    </source>
</evidence>
<dbReference type="GO" id="GO:0005344">
    <property type="term" value="F:oxygen carrier activity"/>
    <property type="evidence" value="ECO:0007669"/>
    <property type="project" value="UniProtKB-KW"/>
</dbReference>
<dbReference type="GO" id="GO:0071949">
    <property type="term" value="F:FAD binding"/>
    <property type="evidence" value="ECO:0007669"/>
    <property type="project" value="TreeGrafter"/>
</dbReference>
<dbReference type="Proteomes" id="UP000680038">
    <property type="component" value="Unassembled WGS sequence"/>
</dbReference>
<accession>A0A916N7J0</accession>
<reference evidence="7" key="1">
    <citation type="submission" date="2021-04" db="EMBL/GenBank/DDBJ databases">
        <authorList>
            <person name="Rodrigo-Torres L."/>
            <person name="Arahal R. D."/>
            <person name="Lucena T."/>
        </authorList>
    </citation>
    <scope>NUCLEOTIDE SEQUENCE</scope>
    <source>
        <strain evidence="7">CECT 9275</strain>
    </source>
</reference>
<evidence type="ECO:0000256" key="1">
    <source>
        <dbReference type="ARBA" id="ARBA00022617"/>
    </source>
</evidence>
<keyword evidence="8" id="KW-1185">Reference proteome</keyword>
<dbReference type="GO" id="GO:0046210">
    <property type="term" value="P:nitric oxide catabolic process"/>
    <property type="evidence" value="ECO:0007669"/>
    <property type="project" value="TreeGrafter"/>
</dbReference>
<evidence type="ECO:0000256" key="3">
    <source>
        <dbReference type="ARBA" id="ARBA00022723"/>
    </source>
</evidence>
<protein>
    <submittedName>
        <fullName evidence="7">Bacterial hemoglobin</fullName>
    </submittedName>
</protein>
<evidence type="ECO:0000313" key="8">
    <source>
        <dbReference type="Proteomes" id="UP000680038"/>
    </source>
</evidence>
<feature type="domain" description="Globin" evidence="6">
    <location>
        <begin position="1"/>
        <end position="134"/>
    </location>
</feature>
<dbReference type="PROSITE" id="PS01033">
    <property type="entry name" value="GLOBIN"/>
    <property type="match status" value="1"/>
</dbReference>
<dbReference type="RefSeq" id="WP_215242049.1">
    <property type="nucleotide sequence ID" value="NZ_CAJRAF010000004.1"/>
</dbReference>
<gene>
    <name evidence="7" type="primary">vhb</name>
    <name evidence="7" type="ORF">DYBT9275_05703</name>
</gene>
<keyword evidence="1 5" id="KW-0349">Heme</keyword>
<dbReference type="InterPro" id="IPR009050">
    <property type="entry name" value="Globin-like_sf"/>
</dbReference>
<comment type="similarity">
    <text evidence="5">Belongs to the globin family.</text>
</comment>
<dbReference type="AlphaFoldDB" id="A0A916N7J0"/>
<name>A0A916N7J0_9BACT</name>
<proteinExistence type="inferred from homology"/>
<evidence type="ECO:0000256" key="5">
    <source>
        <dbReference type="RuleBase" id="RU000356"/>
    </source>
</evidence>
<dbReference type="SUPFAM" id="SSF46458">
    <property type="entry name" value="Globin-like"/>
    <property type="match status" value="1"/>
</dbReference>
<evidence type="ECO:0000313" key="7">
    <source>
        <dbReference type="EMBL" id="CAG5017113.1"/>
    </source>
</evidence>
<dbReference type="InterPro" id="IPR012292">
    <property type="entry name" value="Globin/Proto"/>
</dbReference>
<organism evidence="7 8">
    <name type="scientific">Dyadobacter helix</name>
    <dbReference type="NCBI Taxonomy" id="2822344"/>
    <lineage>
        <taxon>Bacteria</taxon>
        <taxon>Pseudomonadati</taxon>
        <taxon>Bacteroidota</taxon>
        <taxon>Cytophagia</taxon>
        <taxon>Cytophagales</taxon>
        <taxon>Spirosomataceae</taxon>
        <taxon>Dyadobacter</taxon>
    </lineage>
</organism>
<keyword evidence="5" id="KW-0813">Transport</keyword>
<sequence>MTYRDILIIKNSWSHILRHPENAGALFYSKLFALDPGLRPLFKNDQEKQEKKIMDMLTFLVAHLQNVPSIQHEIDALARRHAHYGTLPGQYQTVGTALLWMLEHSPGELWNDETKEAWSSLYAVWSRSMMKVSNGVADEQSTKANKD</sequence>
<dbReference type="PANTHER" id="PTHR43396">
    <property type="entry name" value="FLAVOHEMOPROTEIN"/>
    <property type="match status" value="1"/>
</dbReference>
<dbReference type="GO" id="GO:0071500">
    <property type="term" value="P:cellular response to nitrosative stress"/>
    <property type="evidence" value="ECO:0007669"/>
    <property type="project" value="TreeGrafter"/>
</dbReference>
<dbReference type="InterPro" id="IPR000971">
    <property type="entry name" value="Globin"/>
</dbReference>
<keyword evidence="4" id="KW-0408">Iron</keyword>
<dbReference type="Pfam" id="PF00042">
    <property type="entry name" value="Globin"/>
    <property type="match status" value="1"/>
</dbReference>
<dbReference type="EMBL" id="CAJRAF010000004">
    <property type="protein sequence ID" value="CAG5017113.1"/>
    <property type="molecule type" value="Genomic_DNA"/>
</dbReference>
<keyword evidence="3" id="KW-0479">Metal-binding</keyword>
<dbReference type="GO" id="GO:0008941">
    <property type="term" value="F:nitric oxide dioxygenase NAD(P)H activity"/>
    <property type="evidence" value="ECO:0007669"/>
    <property type="project" value="TreeGrafter"/>
</dbReference>
<dbReference type="GO" id="GO:0046872">
    <property type="term" value="F:metal ion binding"/>
    <property type="evidence" value="ECO:0007669"/>
    <property type="project" value="UniProtKB-KW"/>
</dbReference>
<keyword evidence="2 5" id="KW-0561">Oxygen transport</keyword>
<dbReference type="GO" id="GO:0020037">
    <property type="term" value="F:heme binding"/>
    <property type="evidence" value="ECO:0007669"/>
    <property type="project" value="InterPro"/>
</dbReference>
<comment type="caution">
    <text evidence="7">The sequence shown here is derived from an EMBL/GenBank/DDBJ whole genome shotgun (WGS) entry which is preliminary data.</text>
</comment>
<dbReference type="GO" id="GO:0019825">
    <property type="term" value="F:oxygen binding"/>
    <property type="evidence" value="ECO:0007669"/>
    <property type="project" value="InterPro"/>
</dbReference>
<dbReference type="PANTHER" id="PTHR43396:SF3">
    <property type="entry name" value="FLAVOHEMOPROTEIN"/>
    <property type="match status" value="1"/>
</dbReference>